<proteinExistence type="predicted"/>
<evidence type="ECO:0000313" key="2">
    <source>
        <dbReference type="EMBL" id="MQT01118.1"/>
    </source>
</evidence>
<dbReference type="AlphaFoldDB" id="A0A646KG69"/>
<comment type="caution">
    <text evidence="2">The sequence shown here is derived from an EMBL/GenBank/DDBJ whole genome shotgun (WGS) entry which is preliminary data.</text>
</comment>
<protein>
    <recommendedName>
        <fullName evidence="4">DUF4360 domain-containing protein</fullName>
    </recommendedName>
</protein>
<organism evidence="2 3">
    <name type="scientific">Streptomyces jumonjinensis</name>
    <dbReference type="NCBI Taxonomy" id="1945"/>
    <lineage>
        <taxon>Bacteria</taxon>
        <taxon>Bacillati</taxon>
        <taxon>Actinomycetota</taxon>
        <taxon>Actinomycetes</taxon>
        <taxon>Kitasatosporales</taxon>
        <taxon>Streptomycetaceae</taxon>
        <taxon>Streptomyces</taxon>
    </lineage>
</organism>
<keyword evidence="1" id="KW-0732">Signal</keyword>
<name>A0A646KG69_STRJU</name>
<accession>A0A646KG69</accession>
<feature type="chain" id="PRO_5025042817" description="DUF4360 domain-containing protein" evidence="1">
    <location>
        <begin position="34"/>
        <end position="237"/>
    </location>
</feature>
<dbReference type="RefSeq" id="WP_153522970.1">
    <property type="nucleotide sequence ID" value="NZ_JBEPDZ010000021.1"/>
</dbReference>
<evidence type="ECO:0000256" key="1">
    <source>
        <dbReference type="SAM" id="SignalP"/>
    </source>
</evidence>
<dbReference type="OrthoDB" id="4078192at2"/>
<dbReference type="EMBL" id="VCLA01000111">
    <property type="protein sequence ID" value="MQT01118.1"/>
    <property type="molecule type" value="Genomic_DNA"/>
</dbReference>
<keyword evidence="3" id="KW-1185">Reference proteome</keyword>
<evidence type="ECO:0008006" key="4">
    <source>
        <dbReference type="Google" id="ProtNLM"/>
    </source>
</evidence>
<sequence length="237" mass="25833">MGTMRMLRALARPAAALLAGAALALSTPGAAHATTTYEIPAPTSAGISATVRIHDAVVPQPYHPDPSAVLGPRRCGLLYHEYVGTEGCGGFELSVTLHNVRSQPGFTESGPIYETVPIVGPETYRFHAFADLARTFRCLRPDGTFDPATTLVVRTPQRQLDDVYFYSEVIPVLAQFQRSERDYGPLFFMNFAPVQVNCPPGTTAHQYGLKISNIKITVNTPYIFGGMTWTHPGPYYA</sequence>
<feature type="signal peptide" evidence="1">
    <location>
        <begin position="1"/>
        <end position="33"/>
    </location>
</feature>
<dbReference type="Proteomes" id="UP000419138">
    <property type="component" value="Unassembled WGS sequence"/>
</dbReference>
<reference evidence="2 3" key="1">
    <citation type="submission" date="2019-05" db="EMBL/GenBank/DDBJ databases">
        <title>Comparative genomics and metabolomics analyses of clavulanic acid producing Streptomyces species provides insight into specialized metabolism and evolution of beta-lactam biosynthetic gene clusters.</title>
        <authorList>
            <person name="Moore M.A."/>
            <person name="Cruz-Morales P."/>
            <person name="Barona Gomez F."/>
            <person name="Kapil T."/>
        </authorList>
    </citation>
    <scope>NUCLEOTIDE SEQUENCE [LARGE SCALE GENOMIC DNA]</scope>
    <source>
        <strain evidence="2 3">NRRL 5741</strain>
    </source>
</reference>
<gene>
    <name evidence="2" type="ORF">FF041_13055</name>
</gene>
<evidence type="ECO:0000313" key="3">
    <source>
        <dbReference type="Proteomes" id="UP000419138"/>
    </source>
</evidence>